<name>A0A845GPE9_9BURK</name>
<accession>A0A845GPE9</accession>
<evidence type="ECO:0000256" key="1">
    <source>
        <dbReference type="SAM" id="MobiDB-lite"/>
    </source>
</evidence>
<reference evidence="3" key="1">
    <citation type="submission" date="2019-12" db="EMBL/GenBank/DDBJ databases">
        <title>Novel species isolated from a subtropical stream in China.</title>
        <authorList>
            <person name="Lu H."/>
        </authorList>
    </citation>
    <scope>NUCLEOTIDE SEQUENCE [LARGE SCALE GENOMIC DNA]</scope>
    <source>
        <strain evidence="3">FT81W</strain>
    </source>
</reference>
<proteinExistence type="predicted"/>
<protein>
    <submittedName>
        <fullName evidence="3">Uncharacterized protein</fullName>
    </submittedName>
</protein>
<evidence type="ECO:0000256" key="2">
    <source>
        <dbReference type="SAM" id="SignalP"/>
    </source>
</evidence>
<evidence type="ECO:0000313" key="3">
    <source>
        <dbReference type="EMBL" id="MYM96423.1"/>
    </source>
</evidence>
<comment type="caution">
    <text evidence="3">The sequence shown here is derived from an EMBL/GenBank/DDBJ whole genome shotgun (WGS) entry which is preliminary data.</text>
</comment>
<dbReference type="EMBL" id="WWCX01000045">
    <property type="protein sequence ID" value="MYM96423.1"/>
    <property type="molecule type" value="Genomic_DNA"/>
</dbReference>
<keyword evidence="2" id="KW-0732">Signal</keyword>
<gene>
    <name evidence="3" type="ORF">GTP90_21405</name>
</gene>
<dbReference type="AlphaFoldDB" id="A0A845GPE9"/>
<evidence type="ECO:0000313" key="4">
    <source>
        <dbReference type="Proteomes" id="UP000447355"/>
    </source>
</evidence>
<feature type="chain" id="PRO_5032762365" evidence="2">
    <location>
        <begin position="24"/>
        <end position="150"/>
    </location>
</feature>
<sequence>MRHLHSLTRPVAALSAIALLALAAGCSKSTDTSTAGSASLATSQTTSVPQAKTASKLGDLSAFRTIAADVAAIVDKGDLPAAKTRIKDLEVAWDSAEAGLKPRAADDWHMLDKAIDRALSALRADAPNQTDCKTAMSELLKIFESPQATN</sequence>
<dbReference type="Proteomes" id="UP000447355">
    <property type="component" value="Unassembled WGS sequence"/>
</dbReference>
<feature type="signal peptide" evidence="2">
    <location>
        <begin position="1"/>
        <end position="23"/>
    </location>
</feature>
<dbReference type="PROSITE" id="PS51257">
    <property type="entry name" value="PROKAR_LIPOPROTEIN"/>
    <property type="match status" value="1"/>
</dbReference>
<organism evidence="3 4">
    <name type="scientific">Duganella vulcania</name>
    <dbReference type="NCBI Taxonomy" id="2692166"/>
    <lineage>
        <taxon>Bacteria</taxon>
        <taxon>Pseudomonadati</taxon>
        <taxon>Pseudomonadota</taxon>
        <taxon>Betaproteobacteria</taxon>
        <taxon>Burkholderiales</taxon>
        <taxon>Oxalobacteraceae</taxon>
        <taxon>Telluria group</taxon>
        <taxon>Duganella</taxon>
    </lineage>
</organism>
<dbReference type="RefSeq" id="WP_161085443.1">
    <property type="nucleotide sequence ID" value="NZ_WWCX01000045.1"/>
</dbReference>
<feature type="compositionally biased region" description="Low complexity" evidence="1">
    <location>
        <begin position="33"/>
        <end position="47"/>
    </location>
</feature>
<feature type="region of interest" description="Disordered" evidence="1">
    <location>
        <begin position="33"/>
        <end position="54"/>
    </location>
</feature>